<evidence type="ECO:0000256" key="2">
    <source>
        <dbReference type="ARBA" id="ARBA00004421"/>
    </source>
</evidence>
<evidence type="ECO:0000313" key="7">
    <source>
        <dbReference type="EMBL" id="RWA07111.1"/>
    </source>
</evidence>
<feature type="region of interest" description="Disordered" evidence="6">
    <location>
        <begin position="269"/>
        <end position="326"/>
    </location>
</feature>
<keyword evidence="5" id="KW-0472">Membrane</keyword>
<evidence type="ECO:0000256" key="4">
    <source>
        <dbReference type="ARBA" id="ARBA00021397"/>
    </source>
</evidence>
<feature type="region of interest" description="Disordered" evidence="6">
    <location>
        <begin position="355"/>
        <end position="381"/>
    </location>
</feature>
<name>A0A439CYQ4_9PEZI</name>
<evidence type="ECO:0000256" key="3">
    <source>
        <dbReference type="ARBA" id="ARBA00010707"/>
    </source>
</evidence>
<proteinExistence type="inferred from homology"/>
<comment type="caution">
    <text evidence="7">The sequence shown here is derived from an EMBL/GenBank/DDBJ whole genome shotgun (WGS) entry which is preliminary data.</text>
</comment>
<feature type="region of interest" description="Disordered" evidence="6">
    <location>
        <begin position="194"/>
        <end position="222"/>
    </location>
</feature>
<comment type="subcellular location">
    <subcellularLocation>
        <location evidence="2">Peroxisome membrane</location>
        <topology evidence="2">Peripheral membrane protein</topology>
    </subcellularLocation>
</comment>
<comment type="similarity">
    <text evidence="3">Belongs to the INP1 family.</text>
</comment>
<feature type="region of interest" description="Disordered" evidence="6">
    <location>
        <begin position="1"/>
        <end position="56"/>
    </location>
</feature>
<evidence type="ECO:0000256" key="1">
    <source>
        <dbReference type="ARBA" id="ARBA00003594"/>
    </source>
</evidence>
<organism evidence="7 8">
    <name type="scientific">Xylaria grammica</name>
    <dbReference type="NCBI Taxonomy" id="363999"/>
    <lineage>
        <taxon>Eukaryota</taxon>
        <taxon>Fungi</taxon>
        <taxon>Dikarya</taxon>
        <taxon>Ascomycota</taxon>
        <taxon>Pezizomycotina</taxon>
        <taxon>Sordariomycetes</taxon>
        <taxon>Xylariomycetidae</taxon>
        <taxon>Xylariales</taxon>
        <taxon>Xylariaceae</taxon>
        <taxon>Xylaria</taxon>
    </lineage>
</organism>
<feature type="region of interest" description="Disordered" evidence="6">
    <location>
        <begin position="596"/>
        <end position="615"/>
    </location>
</feature>
<accession>A0A439CYQ4</accession>
<gene>
    <name evidence="7" type="ORF">EKO27_g8005</name>
</gene>
<dbReference type="AlphaFoldDB" id="A0A439CYQ4"/>
<dbReference type="InterPro" id="IPR024758">
    <property type="entry name" value="Inp1"/>
</dbReference>
<dbReference type="Pfam" id="PF12634">
    <property type="entry name" value="Inp1"/>
    <property type="match status" value="1"/>
</dbReference>
<dbReference type="EMBL" id="RYZI01000282">
    <property type="protein sequence ID" value="RWA07111.1"/>
    <property type="molecule type" value="Genomic_DNA"/>
</dbReference>
<feature type="region of interest" description="Disordered" evidence="6">
    <location>
        <begin position="434"/>
        <end position="566"/>
    </location>
</feature>
<sequence>MVDSIMDSPKMASERSEIPWPRRVMTTPVPASISSQRSTSPASSTSQADSSKSEDLVETLYSHPEVRIISFTSTRYDLPVRSNSDAPAGTLPPSSRLERTIAVGAFRIYRAPGSVAFLSCGSALQPILPKSQCWCINEDNSRFVLQIRRPQYWRIEVPVAHPDDALRALVLRDVFDKILLFEKTECPFERSFTVQLPDPPETPSDLSPPAHAPKAISRGKRTTSITRRFSLPSIEAIEDDEALDECRSGEKDELCGRVVSTSRVYEGFNTSSSTSLARHHAPPSREEDSHLVGPLKPIVATPPASAANVEQDPTVISVPSSPSTNTEALQHPVIWTPGVGSVGIEVLLEKTDAHPLENSCPAPPNEQSAVEGNDACGSRSSHYLNKREDHVSTGASQAENESGTEIQHAQELHAPIRVADDTTSNQPVVTVAEAQQEYSLSEQKGDGVLKSDDSDDEDNPASFEGSGRVAPVNLARKRMTRMLAGRSFTAPPQLTVVTPTPSKPNEQAAAKKVSSPPPPPTLARGHSPSASTDSFHSVQSWHSSVTPPPEASRPDSPHTGDFSSEAESVHLPAPISESTYPPDNATTPKDTLNVIVGSPVVSDNGGSAEPTPRPTRFIFDTESRESVNGESGPRASRLSTFEDKLRTRRRSHAGNLSISRRALSPLPPAANLFSPAPRQTSQSRLAAVRRLPAAIIQKTIEILLSPPSHLVNLMLRVAAKILAGEWRGLVFGFGEAGEEIPVQWDYYSDGDFSDLSDSDDYTLTTRGSNCGDSVPRTDLRRRTRWAHDDDDNDDGCDVD</sequence>
<evidence type="ECO:0000256" key="5">
    <source>
        <dbReference type="ARBA" id="ARBA00023136"/>
    </source>
</evidence>
<dbReference type="GO" id="GO:0045033">
    <property type="term" value="P:peroxisome inheritance"/>
    <property type="evidence" value="ECO:0007669"/>
    <property type="project" value="InterPro"/>
</dbReference>
<comment type="function">
    <text evidence="1">Required for peroxisome inheritance.</text>
</comment>
<dbReference type="GO" id="GO:0005780">
    <property type="term" value="C:extrinsic component of intraperoxisomal membrane"/>
    <property type="evidence" value="ECO:0007669"/>
    <property type="project" value="InterPro"/>
</dbReference>
<evidence type="ECO:0000313" key="8">
    <source>
        <dbReference type="Proteomes" id="UP000286045"/>
    </source>
</evidence>
<keyword evidence="8" id="KW-1185">Reference proteome</keyword>
<dbReference type="STRING" id="363999.A0A439CYQ4"/>
<protein>
    <recommendedName>
        <fullName evidence="4">Inheritance of peroxisomes protein 1</fullName>
    </recommendedName>
</protein>
<evidence type="ECO:0000256" key="6">
    <source>
        <dbReference type="SAM" id="MobiDB-lite"/>
    </source>
</evidence>
<feature type="compositionally biased region" description="Polar residues" evidence="6">
    <location>
        <begin position="490"/>
        <end position="505"/>
    </location>
</feature>
<dbReference type="Proteomes" id="UP000286045">
    <property type="component" value="Unassembled WGS sequence"/>
</dbReference>
<feature type="compositionally biased region" description="Low complexity" evidence="6">
    <location>
        <begin position="313"/>
        <end position="324"/>
    </location>
</feature>
<reference evidence="7 8" key="1">
    <citation type="submission" date="2018-12" db="EMBL/GenBank/DDBJ databases">
        <title>Draft genome sequence of Xylaria grammica IHI A82.</title>
        <authorList>
            <person name="Buettner E."/>
            <person name="Kellner H."/>
        </authorList>
    </citation>
    <scope>NUCLEOTIDE SEQUENCE [LARGE SCALE GENOMIC DNA]</scope>
    <source>
        <strain evidence="7 8">IHI A82</strain>
    </source>
</reference>
<feature type="compositionally biased region" description="Basic and acidic residues" evidence="6">
    <location>
        <begin position="443"/>
        <end position="452"/>
    </location>
</feature>
<feature type="compositionally biased region" description="Polar residues" evidence="6">
    <location>
        <begin position="528"/>
        <end position="545"/>
    </location>
</feature>
<feature type="compositionally biased region" description="Low complexity" evidence="6">
    <location>
        <begin position="32"/>
        <end position="50"/>
    </location>
</feature>